<evidence type="ECO:0000313" key="2">
    <source>
        <dbReference type="Proteomes" id="UP000499080"/>
    </source>
</evidence>
<organism evidence="1 2">
    <name type="scientific">Araneus ventricosus</name>
    <name type="common">Orbweaver spider</name>
    <name type="synonym">Epeira ventricosa</name>
    <dbReference type="NCBI Taxonomy" id="182803"/>
    <lineage>
        <taxon>Eukaryota</taxon>
        <taxon>Metazoa</taxon>
        <taxon>Ecdysozoa</taxon>
        <taxon>Arthropoda</taxon>
        <taxon>Chelicerata</taxon>
        <taxon>Arachnida</taxon>
        <taxon>Araneae</taxon>
        <taxon>Araneomorphae</taxon>
        <taxon>Entelegynae</taxon>
        <taxon>Araneoidea</taxon>
        <taxon>Araneidae</taxon>
        <taxon>Araneus</taxon>
    </lineage>
</organism>
<evidence type="ECO:0000313" key="1">
    <source>
        <dbReference type="EMBL" id="GBO27070.1"/>
    </source>
</evidence>
<proteinExistence type="predicted"/>
<gene>
    <name evidence="1" type="ORF">AVEN_90887_1</name>
</gene>
<dbReference type="Proteomes" id="UP000499080">
    <property type="component" value="Unassembled WGS sequence"/>
</dbReference>
<dbReference type="AlphaFoldDB" id="A0A4Y2VT82"/>
<protein>
    <submittedName>
        <fullName evidence="1">Uncharacterized protein</fullName>
    </submittedName>
</protein>
<reference evidence="1 2" key="1">
    <citation type="journal article" date="2019" name="Sci. Rep.">
        <title>Orb-weaving spider Araneus ventricosus genome elucidates the spidroin gene catalogue.</title>
        <authorList>
            <person name="Kono N."/>
            <person name="Nakamura H."/>
            <person name="Ohtoshi R."/>
            <person name="Moran D.A.P."/>
            <person name="Shinohara A."/>
            <person name="Yoshida Y."/>
            <person name="Fujiwara M."/>
            <person name="Mori M."/>
            <person name="Tomita M."/>
            <person name="Arakawa K."/>
        </authorList>
    </citation>
    <scope>NUCLEOTIDE SEQUENCE [LARGE SCALE GENOMIC DNA]</scope>
</reference>
<comment type="caution">
    <text evidence="1">The sequence shown here is derived from an EMBL/GenBank/DDBJ whole genome shotgun (WGS) entry which is preliminary data.</text>
</comment>
<keyword evidence="2" id="KW-1185">Reference proteome</keyword>
<accession>A0A4Y2VT82</accession>
<dbReference type="EMBL" id="BGPR01050056">
    <property type="protein sequence ID" value="GBO27070.1"/>
    <property type="molecule type" value="Genomic_DNA"/>
</dbReference>
<name>A0A4Y2VT82_ARAVE</name>
<sequence>MPLKSQIQNTRTVLHGNNLEGENFLQRCPHFVLLRLCKKITHLTILVCSKVAAVLLCKCAASLTRQDRKFITSFKQVFRSDDVTCVEVAANMSRQVHCKRVEKKRVRIRTSDSNHGNRGNNPVASSIRPAKLRSAKITKSIIQATSYF</sequence>